<protein>
    <submittedName>
        <fullName evidence="1">Uncharacterized protein</fullName>
    </submittedName>
</protein>
<dbReference type="RefSeq" id="WP_369610447.1">
    <property type="nucleotide sequence ID" value="NZ_AP031322.1"/>
</dbReference>
<gene>
    <name evidence="1" type="ORF">SJAV_01480</name>
</gene>
<dbReference type="AlphaFoldDB" id="A0AAT9GMT9"/>
<sequence>MSGKTAYQGFGLYWMIDKINASNTTQIIVSFYGERIGGANPGIVLYGNNFSLTDPDGQPGTYEILVAWSGILWLDKLNGWNPVLSTLPTFNSGNYTVVFRNVNSTVCIYSITINSSTYLIKYNTGIPWDSIGYVGVRPDNGIVLPLSFQVIASIPANYTVYVNGKLYKSGYGSINSITLRVFRPTTINISFPEYHMRVSEREKFDEKFYK</sequence>
<dbReference type="KEGG" id="sjv:SJAV_01480"/>
<organism evidence="1">
    <name type="scientific">Sulfurisphaera javensis</name>
    <dbReference type="NCBI Taxonomy" id="2049879"/>
    <lineage>
        <taxon>Archaea</taxon>
        <taxon>Thermoproteota</taxon>
        <taxon>Thermoprotei</taxon>
        <taxon>Sulfolobales</taxon>
        <taxon>Sulfolobaceae</taxon>
        <taxon>Sulfurisphaera</taxon>
    </lineage>
</organism>
<name>A0AAT9GMT9_9CREN</name>
<dbReference type="GeneID" id="92353080"/>
<reference evidence="1" key="1">
    <citation type="submission" date="2024-03" db="EMBL/GenBank/DDBJ databases">
        <title>Complete genome sequence of Sulfurisphaera javensis strain KD-1.</title>
        <authorList>
            <person name="Sakai H."/>
            <person name="Nur N."/>
            <person name="Suwanto A."/>
            <person name="Kurosawa N."/>
        </authorList>
    </citation>
    <scope>NUCLEOTIDE SEQUENCE</scope>
    <source>
        <strain evidence="1">KD-1</strain>
    </source>
</reference>
<accession>A0AAT9GMT9</accession>
<evidence type="ECO:0000313" key="1">
    <source>
        <dbReference type="EMBL" id="BFH72204.1"/>
    </source>
</evidence>
<dbReference type="EMBL" id="AP031322">
    <property type="protein sequence ID" value="BFH72204.1"/>
    <property type="molecule type" value="Genomic_DNA"/>
</dbReference>
<proteinExistence type="predicted"/>